<dbReference type="GO" id="GO:0043190">
    <property type="term" value="C:ATP-binding cassette (ABC) transporter complex"/>
    <property type="evidence" value="ECO:0007669"/>
    <property type="project" value="InterPro"/>
</dbReference>
<dbReference type="AlphaFoldDB" id="A0A6A8AAT4"/>
<dbReference type="Gene3D" id="3.10.105.10">
    <property type="entry name" value="Dipeptide-binding Protein, Domain 3"/>
    <property type="match status" value="1"/>
</dbReference>
<dbReference type="InterPro" id="IPR006311">
    <property type="entry name" value="TAT_signal"/>
</dbReference>
<dbReference type="GO" id="GO:0015833">
    <property type="term" value="P:peptide transport"/>
    <property type="evidence" value="ECO:0007669"/>
    <property type="project" value="TreeGrafter"/>
</dbReference>
<keyword evidence="3" id="KW-0812">Transmembrane</keyword>
<dbReference type="InterPro" id="IPR039424">
    <property type="entry name" value="SBP_5"/>
</dbReference>
<dbReference type="CDD" id="cd08503">
    <property type="entry name" value="PBP2_NikA_DppA_OppA_like_17"/>
    <property type="match status" value="1"/>
</dbReference>
<keyword evidence="3" id="KW-1133">Transmembrane helix</keyword>
<organism evidence="5 6">
    <name type="scientific">Endobacterium cereale</name>
    <dbReference type="NCBI Taxonomy" id="2663029"/>
    <lineage>
        <taxon>Bacteria</taxon>
        <taxon>Pseudomonadati</taxon>
        <taxon>Pseudomonadota</taxon>
        <taxon>Alphaproteobacteria</taxon>
        <taxon>Hyphomicrobiales</taxon>
        <taxon>Rhizobiaceae</taxon>
        <taxon>Endobacterium</taxon>
    </lineage>
</organism>
<dbReference type="PROSITE" id="PS51318">
    <property type="entry name" value="TAT"/>
    <property type="match status" value="1"/>
</dbReference>
<dbReference type="EMBL" id="WIXI01000043">
    <property type="protein sequence ID" value="MQY47017.1"/>
    <property type="molecule type" value="Genomic_DNA"/>
</dbReference>
<dbReference type="SUPFAM" id="SSF53850">
    <property type="entry name" value="Periplasmic binding protein-like II"/>
    <property type="match status" value="1"/>
</dbReference>
<reference evidence="5 6" key="1">
    <citation type="submission" date="2019-11" db="EMBL/GenBank/DDBJ databases">
        <title>Genome analysis of Rhizobacterium cereale a novel genus and species isolated from maize roots in North Spain.</title>
        <authorList>
            <person name="Menendez E."/>
            <person name="Flores-Felix J.D."/>
            <person name="Ramirez-Bahena M.-H."/>
            <person name="Igual J.M."/>
            <person name="Garcia-Fraile P."/>
            <person name="Peix A."/>
            <person name="Velazquez E."/>
        </authorList>
    </citation>
    <scope>NUCLEOTIDE SEQUENCE [LARGE SCALE GENOMIC DNA]</scope>
    <source>
        <strain evidence="5 6">RZME27</strain>
    </source>
</reference>
<proteinExistence type="inferred from homology"/>
<feature type="domain" description="Solute-binding protein family 5" evidence="4">
    <location>
        <begin position="109"/>
        <end position="438"/>
    </location>
</feature>
<dbReference type="PANTHER" id="PTHR30290">
    <property type="entry name" value="PERIPLASMIC BINDING COMPONENT OF ABC TRANSPORTER"/>
    <property type="match status" value="1"/>
</dbReference>
<comment type="caution">
    <text evidence="5">The sequence shown here is derived from an EMBL/GenBank/DDBJ whole genome shotgun (WGS) entry which is preliminary data.</text>
</comment>
<evidence type="ECO:0000256" key="1">
    <source>
        <dbReference type="ARBA" id="ARBA00004418"/>
    </source>
</evidence>
<name>A0A6A8AAT4_9HYPH</name>
<feature type="transmembrane region" description="Helical" evidence="3">
    <location>
        <begin position="31"/>
        <end position="52"/>
    </location>
</feature>
<dbReference type="Gene3D" id="3.90.76.10">
    <property type="entry name" value="Dipeptide-binding Protein, Domain 1"/>
    <property type="match status" value="1"/>
</dbReference>
<dbReference type="PIRSF" id="PIRSF002741">
    <property type="entry name" value="MppA"/>
    <property type="match status" value="1"/>
</dbReference>
<evidence type="ECO:0000256" key="3">
    <source>
        <dbReference type="SAM" id="Phobius"/>
    </source>
</evidence>
<sequence>MTHQFDKSRWSRNDDSAVENAIRRGATRRDLLRMLAAGGVVAATAGTFIGSAQNAVAQTPKRGGALRVALNSTSTADTLDPVRASAQGDYMRMSTFYNKLTVLDNSFTPQMELAESFDTKDAKVWTIKLKTGVTFHNGKTMDSADVVYSLSRHVDPKLTSRANALAKAMIKIEAVDKNTVRIELDQPNADLPAILGTYHFVIIPEGTTEFTKAVGTGPYMTEVFEPGIRTVGKRNPNYFKSDAAFVDSIEMFGIPDENARVNALLSGDIHIGASMDARSAPLIKNNPALRLMVAPGGSYTNLNIRMDMEPGSKKDFIDGVRALINRDAINRAVLRGFGEPHNDQPIQRASRYFNADVVPPTFDPERAKHHFEKAGLIGVGIPLICSEAAKASPDMAMVLQQDAAKIGVKIDVQRMPADGYWSNQWIKAPFHFGNINARPTADILFSLLYKSDAAWNESRYVDAKFDKILLEARGSLDEAQRKQIYGEMQAMVAKDAATIIPAYIASADAMSTKVGGLNPHPLGMLQGYNIADTVWLDA</sequence>
<evidence type="ECO:0000313" key="5">
    <source>
        <dbReference type="EMBL" id="MQY47017.1"/>
    </source>
</evidence>
<accession>A0A6A8AAT4</accession>
<evidence type="ECO:0000256" key="2">
    <source>
        <dbReference type="ARBA" id="ARBA00005695"/>
    </source>
</evidence>
<keyword evidence="6" id="KW-1185">Reference proteome</keyword>
<evidence type="ECO:0000259" key="4">
    <source>
        <dbReference type="Pfam" id="PF00496"/>
    </source>
</evidence>
<dbReference type="InterPro" id="IPR030678">
    <property type="entry name" value="Peptide/Ni-bd"/>
</dbReference>
<dbReference type="InterPro" id="IPR000914">
    <property type="entry name" value="SBP_5_dom"/>
</dbReference>
<comment type="subcellular location">
    <subcellularLocation>
        <location evidence="1">Periplasm</location>
    </subcellularLocation>
</comment>
<dbReference type="GO" id="GO:1904680">
    <property type="term" value="F:peptide transmembrane transporter activity"/>
    <property type="evidence" value="ECO:0007669"/>
    <property type="project" value="TreeGrafter"/>
</dbReference>
<dbReference type="RefSeq" id="WP_153354495.1">
    <property type="nucleotide sequence ID" value="NZ_JAYKOO010000002.1"/>
</dbReference>
<dbReference type="Gene3D" id="3.40.190.10">
    <property type="entry name" value="Periplasmic binding protein-like II"/>
    <property type="match status" value="1"/>
</dbReference>
<dbReference type="GO" id="GO:0030288">
    <property type="term" value="C:outer membrane-bounded periplasmic space"/>
    <property type="evidence" value="ECO:0007669"/>
    <property type="project" value="UniProtKB-ARBA"/>
</dbReference>
<evidence type="ECO:0000313" key="6">
    <source>
        <dbReference type="Proteomes" id="UP000435138"/>
    </source>
</evidence>
<comment type="similarity">
    <text evidence="2">Belongs to the bacterial solute-binding protein 5 family.</text>
</comment>
<keyword evidence="3" id="KW-0472">Membrane</keyword>
<dbReference type="Proteomes" id="UP000435138">
    <property type="component" value="Unassembled WGS sequence"/>
</dbReference>
<gene>
    <name evidence="5" type="ORF">GAO09_13345</name>
</gene>
<dbReference type="Pfam" id="PF00496">
    <property type="entry name" value="SBP_bac_5"/>
    <property type="match status" value="1"/>
</dbReference>
<protein>
    <submittedName>
        <fullName evidence="5">ABC transporter substrate-binding protein</fullName>
    </submittedName>
</protein>